<dbReference type="InterPro" id="IPR008979">
    <property type="entry name" value="Galactose-bd-like_sf"/>
</dbReference>
<comment type="caution">
    <text evidence="2">The sequence shown here is derived from an EMBL/GenBank/DDBJ whole genome shotgun (WGS) entry which is preliminary data.</text>
</comment>
<dbReference type="InterPro" id="IPR000421">
    <property type="entry name" value="FA58C"/>
</dbReference>
<dbReference type="Gene3D" id="2.60.40.1080">
    <property type="match status" value="1"/>
</dbReference>
<dbReference type="Gene3D" id="2.60.120.260">
    <property type="entry name" value="Galactose-binding domain-like"/>
    <property type="match status" value="1"/>
</dbReference>
<feature type="domain" description="F5/8 type C" evidence="1">
    <location>
        <begin position="1"/>
        <end position="137"/>
    </location>
</feature>
<dbReference type="AlphaFoldDB" id="A0A6L8UYZ2"/>
<evidence type="ECO:0000313" key="2">
    <source>
        <dbReference type="EMBL" id="MZQ82240.1"/>
    </source>
</evidence>
<dbReference type="InterPro" id="IPR011050">
    <property type="entry name" value="Pectin_lyase_fold/virulence"/>
</dbReference>
<dbReference type="Gene3D" id="2.160.20.10">
    <property type="entry name" value="Single-stranded right-handed beta-helix, Pectin lyase-like"/>
    <property type="match status" value="1"/>
</dbReference>
<reference evidence="2 3" key="1">
    <citation type="submission" date="2019-12" db="EMBL/GenBank/DDBJ databases">
        <title>Paenibacillus sp. nov. sp. isolated from soil.</title>
        <authorList>
            <person name="Kim J."/>
            <person name="Jeong S.E."/>
            <person name="Jung H.S."/>
            <person name="Jeon C.O."/>
        </authorList>
    </citation>
    <scope>NUCLEOTIDE SEQUENCE [LARGE SCALE GENOMIC DNA]</scope>
    <source>
        <strain evidence="2 3">5J-6</strain>
    </source>
</reference>
<name>A0A6L8UYZ2_9BACL</name>
<dbReference type="Pfam" id="PF00754">
    <property type="entry name" value="F5_F8_type_C"/>
    <property type="match status" value="1"/>
</dbReference>
<keyword evidence="3" id="KW-1185">Reference proteome</keyword>
<gene>
    <name evidence="2" type="ORF">GQF01_08805</name>
</gene>
<dbReference type="RefSeq" id="WP_161406402.1">
    <property type="nucleotide sequence ID" value="NZ_WTUZ01000010.1"/>
</dbReference>
<organism evidence="2 3">
    <name type="scientific">Paenibacillus silvestris</name>
    <dbReference type="NCBI Taxonomy" id="2606219"/>
    <lineage>
        <taxon>Bacteria</taxon>
        <taxon>Bacillati</taxon>
        <taxon>Bacillota</taxon>
        <taxon>Bacilli</taxon>
        <taxon>Bacillales</taxon>
        <taxon>Paenibacillaceae</taxon>
        <taxon>Paenibacillus</taxon>
    </lineage>
</organism>
<dbReference type="EMBL" id="WTUZ01000010">
    <property type="protein sequence ID" value="MZQ82240.1"/>
    <property type="molecule type" value="Genomic_DNA"/>
</dbReference>
<evidence type="ECO:0000259" key="1">
    <source>
        <dbReference type="PROSITE" id="PS50022"/>
    </source>
</evidence>
<accession>A0A6L8UYZ2</accession>
<proteinExistence type="predicted"/>
<dbReference type="PROSITE" id="PS50022">
    <property type="entry name" value="FA58C_3"/>
    <property type="match status" value="1"/>
</dbReference>
<dbReference type="Proteomes" id="UP000481087">
    <property type="component" value="Unassembled WGS sequence"/>
</dbReference>
<protein>
    <recommendedName>
        <fullName evidence="1">F5/8 type C domain-containing protein</fullName>
    </recommendedName>
</protein>
<evidence type="ECO:0000313" key="3">
    <source>
        <dbReference type="Proteomes" id="UP000481087"/>
    </source>
</evidence>
<dbReference type="SUPFAM" id="SSF51126">
    <property type="entry name" value="Pectin lyase-like"/>
    <property type="match status" value="1"/>
</dbReference>
<sequence>MQVNYALKRPVICSSEHMNGEGRLAVDGEAGTYWQPLSFDRKEDNKVWITVDLERIVTFNQIILKFASGFISGYQIVYSEDNLIWQEAYRKDASKDDIEATNTCIFPRVTARYVKLEAELFDPERDFQFIDFGVYEMPSIPEGPLLAKVCVSEGEDEGEGKSLEQWHTLSLAQGGCAQLSIIGFMTDGTVADLTQAEIVTTSTNPEVAVWDEEGTITALTAGIAQVKSRVTLQGVTQELSLFVDAHDSSERIAEIWLTHPSLVMEIGQPAIVAAGSEFPALHMMAREHTSVKTTLIDDLTGEVVTQWEREIDAHTECTWTLPGNVSQVGHFQWRVELQVNGNIVGYDAFYFTVAAPTASKEGQSQIVYLSEAGKLVYVPDYKGNRVIDFSNAGYGGGGVPLPDVPTVITIEPVAGDNTAHIQHALDHISALQLSPDGFRGAVLLKKGVYPVSGQLHIRASGVVLRGEGAGEDGTLLYATGTEKRSVIDIQGASAPQLLTETSATITDLYVPSGSRSFHVEDASRFRPGDTVKVLRYGNERWIHAIGMDSIRKRPVAGGTVQWSPFELSFDRVITSIEGNRVTLDAPIASAIEKQWGSGAIVKYEDIGRIERVGVEHLRIDVTYDPSIMETRIDGNEGSAAYLADENHAITGVYLDRVKHAWVRDIAGFHLQHALVQVERDTKWTTIQDCVVSDFVSVITGGRRYSFHLVGELTLVQRVYSESARHAFTVDARVAGPNVFLDCESKQDYNTSEPHHRWSVGCLYDNVNGRIHIQDRAWLGSGHGWAGANYVTWNTSNELVSQQPPTAQNYAIGHVGKKGKALLPNSYDPRLRNEAFWDSFGTHVTPRSLYIQQLQDRIGAEAVNLLTTG</sequence>
<dbReference type="InterPro" id="IPR012334">
    <property type="entry name" value="Pectin_lyas_fold"/>
</dbReference>
<dbReference type="SUPFAM" id="SSF49785">
    <property type="entry name" value="Galactose-binding domain-like"/>
    <property type="match status" value="1"/>
</dbReference>